<reference evidence="1 2" key="1">
    <citation type="submission" date="2017-08" db="EMBL/GenBank/DDBJ databases">
        <title>Identification and genetic characteristics of simultaneous BTEX- and naphthalene-degrading Paraburkholderia sp. BN5 isolated from petroleum-contaminated soil.</title>
        <authorList>
            <person name="Lee Y."/>
            <person name="Jeon C.O."/>
        </authorList>
    </citation>
    <scope>NUCLEOTIDE SEQUENCE [LARGE SCALE GENOMIC DNA]</scope>
    <source>
        <strain evidence="1 2">BN5</strain>
        <plasmid evidence="1 2">pBN4</plasmid>
    </source>
</reference>
<dbReference type="InterPro" id="IPR008949">
    <property type="entry name" value="Isoprenoid_synthase_dom_sf"/>
</dbReference>
<keyword evidence="2" id="KW-1185">Reference proteome</keyword>
<dbReference type="OrthoDB" id="9953985at2"/>
<accession>A0A248VZR0</accession>
<dbReference type="Gene3D" id="1.10.600.10">
    <property type="entry name" value="Farnesyl Diphosphate Synthase"/>
    <property type="match status" value="1"/>
</dbReference>
<dbReference type="Proteomes" id="UP000215158">
    <property type="component" value="Plasmid pBN4"/>
</dbReference>
<gene>
    <name evidence="1" type="ORF">CJU94_40095</name>
</gene>
<name>A0A248VZR0_9BURK</name>
<sequence length="287" mass="29923">MNRASADYCNVSANGFAPHEWQNPIASDLSGVAQLLELALPSAATFARPLVRSAIVSEDLLASSLLVLCAHEVAGTVPLVPAVQVFAAAMELIIISLNAHALLPDGELAMESSPLLALGSAAGVLLGDLLYTHAFRMIVQTREANAIQLVAKATEEMVKGATRERFPANGQMASCDDVLGARLAATYGACCRIGGLLGGASSSQLDAMQRLGAECGRLKSGAVNSDARRGNVHASPVGKQRLDIQLRICETHADHAVSHPIYRDVMAALLCHAAGPSFDRVAQVAPG</sequence>
<dbReference type="KEGG" id="parb:CJU94_40095"/>
<organism evidence="1 2">
    <name type="scientific">Paraburkholderia aromaticivorans</name>
    <dbReference type="NCBI Taxonomy" id="2026199"/>
    <lineage>
        <taxon>Bacteria</taxon>
        <taxon>Pseudomonadati</taxon>
        <taxon>Pseudomonadota</taxon>
        <taxon>Betaproteobacteria</taxon>
        <taxon>Burkholderiales</taxon>
        <taxon>Burkholderiaceae</taxon>
        <taxon>Paraburkholderia</taxon>
    </lineage>
</organism>
<dbReference type="EMBL" id="CP022994">
    <property type="protein sequence ID" value="ASW04345.1"/>
    <property type="molecule type" value="Genomic_DNA"/>
</dbReference>
<protein>
    <submittedName>
        <fullName evidence="1">Uncharacterized protein</fullName>
    </submittedName>
</protein>
<dbReference type="RefSeq" id="WP_095423987.1">
    <property type="nucleotide sequence ID" value="NZ_CP022994.1"/>
</dbReference>
<proteinExistence type="predicted"/>
<geneLocation type="plasmid" evidence="1 2">
    <name>pBN4</name>
</geneLocation>
<dbReference type="AlphaFoldDB" id="A0A248VZR0"/>
<keyword evidence="1" id="KW-0614">Plasmid</keyword>
<dbReference type="SUPFAM" id="SSF48576">
    <property type="entry name" value="Terpenoid synthases"/>
    <property type="match status" value="1"/>
</dbReference>
<evidence type="ECO:0000313" key="1">
    <source>
        <dbReference type="EMBL" id="ASW04345.1"/>
    </source>
</evidence>
<evidence type="ECO:0000313" key="2">
    <source>
        <dbReference type="Proteomes" id="UP000215158"/>
    </source>
</evidence>